<comment type="caution">
    <text evidence="1">The sequence shown here is derived from an EMBL/GenBank/DDBJ whole genome shotgun (WGS) entry which is preliminary data.</text>
</comment>
<evidence type="ECO:0000313" key="2">
    <source>
        <dbReference type="Proteomes" id="UP000612893"/>
    </source>
</evidence>
<proteinExistence type="predicted"/>
<dbReference type="RefSeq" id="WP_338198387.1">
    <property type="nucleotide sequence ID" value="NZ_JAEKNR010000006.1"/>
</dbReference>
<keyword evidence="2" id="KW-1185">Reference proteome</keyword>
<sequence>MRAVDPTTNLIQDQAAAFRAADEELCRALRELQLILDRHDISEAEPPSDELYREWLLSLTVIREALQAVERIAALLTVAAEDRLTG</sequence>
<evidence type="ECO:0000313" key="1">
    <source>
        <dbReference type="EMBL" id="MBJ7596558.1"/>
    </source>
</evidence>
<dbReference type="EMBL" id="JAEKNR010000006">
    <property type="protein sequence ID" value="MBJ7596558.1"/>
    <property type="molecule type" value="Genomic_DNA"/>
</dbReference>
<reference evidence="1" key="1">
    <citation type="submission" date="2020-10" db="EMBL/GenBank/DDBJ databases">
        <title>Ca. Dormibacterota MAGs.</title>
        <authorList>
            <person name="Montgomery K."/>
        </authorList>
    </citation>
    <scope>NUCLEOTIDE SEQUENCE [LARGE SCALE GENOMIC DNA]</scope>
    <source>
        <strain evidence="1">SC8812_S17_10</strain>
    </source>
</reference>
<accession>A0A934K6L6</accession>
<protein>
    <submittedName>
        <fullName evidence="1">Uncharacterized protein</fullName>
    </submittedName>
</protein>
<organism evidence="1 2">
    <name type="scientific">Candidatus Nephthysia bennettiae</name>
    <dbReference type="NCBI Taxonomy" id="3127016"/>
    <lineage>
        <taxon>Bacteria</taxon>
        <taxon>Bacillati</taxon>
        <taxon>Candidatus Dormiibacterota</taxon>
        <taxon>Candidatus Dormibacteria</taxon>
        <taxon>Candidatus Dormibacterales</taxon>
        <taxon>Candidatus Dormibacteraceae</taxon>
        <taxon>Candidatus Nephthysia</taxon>
    </lineage>
</organism>
<dbReference type="Proteomes" id="UP000612893">
    <property type="component" value="Unassembled WGS sequence"/>
</dbReference>
<dbReference type="AlphaFoldDB" id="A0A934K6L6"/>
<name>A0A934K6L6_9BACT</name>
<gene>
    <name evidence="1" type="ORF">JF922_00505</name>
</gene>